<organism evidence="1 2">
    <name type="scientific">Aspergillus melleus</name>
    <dbReference type="NCBI Taxonomy" id="138277"/>
    <lineage>
        <taxon>Eukaryota</taxon>
        <taxon>Fungi</taxon>
        <taxon>Dikarya</taxon>
        <taxon>Ascomycota</taxon>
        <taxon>Pezizomycotina</taxon>
        <taxon>Eurotiomycetes</taxon>
        <taxon>Eurotiomycetidae</taxon>
        <taxon>Eurotiales</taxon>
        <taxon>Aspergillaceae</taxon>
        <taxon>Aspergillus</taxon>
        <taxon>Aspergillus subgen. Circumdati</taxon>
    </lineage>
</organism>
<evidence type="ECO:0000313" key="1">
    <source>
        <dbReference type="EMBL" id="KAK1139560.1"/>
    </source>
</evidence>
<name>A0ACC3APT5_9EURO</name>
<evidence type="ECO:0000313" key="2">
    <source>
        <dbReference type="Proteomes" id="UP001177260"/>
    </source>
</evidence>
<proteinExistence type="predicted"/>
<keyword evidence="2" id="KW-1185">Reference proteome</keyword>
<comment type="caution">
    <text evidence="1">The sequence shown here is derived from an EMBL/GenBank/DDBJ whole genome shotgun (WGS) entry which is preliminary data.</text>
</comment>
<sequence length="1013" mass="111278">MTSSEQWGTFLHQCLMHRIDAAEFKNLSKLLLQRCPIGETPLLNVLLEARLATGIKWDPLLPLYIDCLCKMGQVQTSTVLHSLLKYSSIHDGPFPSASDSASNPKKPSKCYTFMTDIRIIQDAMLSISTGHAPRSLFEAVGILAAIVDWMQAIVSWHNNHLNASQQAEGLLSSPDAVSLFESLGILLAALSGTTKGLDVLSSNSHEALKAKLGQALSGYLPLCMEVSLALRNRLDSLQKDFNLYEEPHSKTLEESMMDNVNVNALQFEASVMDGPIINSRAGLCIYINAMLVGRPLVDDAMLLNYLTNRYGGHHEVLIEEIITAAFDVLSNAMYRNESSRTMFLFRSFLVNKLPAFFAAMLAASVVSLPMELCISHALSRLDPRIFPSFSQMFSMQGNTVLSDVRQEFLFACASHKLIPESSIERLLGENPMQTVPVGHNKDHLVSQINTHPERAEKLIGEIESTEGNAGAIVGAITEVMFNLCNQKETMTLKNICNSLSRRPQALDVMLLFRSSRQILQPLCALLDSWHWDEDQGESQPVYDEFGSILLLVLTFKYRYDLKPYDLGIGSNDSFVLRLLERGSSSQKLADLNEKQNKNLGSWIGALFIAEGISEETMSACSPQEFYLLVTTLFAQSLGACEAGKLEFETLKGGFEYLLEPFLLPSLVVALTWLGNHIWESEPDPSIPLKALHSLVNPNSISGEAKEIHRTVLNITARPLEEQLKDIRARQPARTDLKPILDALEPCLSFQRTGSCGRSELDGWTQAPGSLLGSIRSTFQALMLWSTSPDVSMTPSSYTHRQLIAGIRILGSVRVLGSLLEELKLQTEAGNGPLTIDIAAAMICSPLAESFAVEQSHYHPVDPSKEALPSCPILTLRDALLIQHENVAKTSEKDPLRAEIVVRLQRRVNALTAPTTQMPNIDMTNIIQNMQLGVDGTGQMDLEPSRVGGPEVGEDDATNLTRIMGNAAAAVGMDGGVGQNMGGDLETNIDDMLSAADMTVGNPEFLDLDMEGMF</sequence>
<reference evidence="1 2" key="1">
    <citation type="journal article" date="2023" name="ACS Omega">
        <title>Identification of the Neoaspergillic Acid Biosynthesis Gene Cluster by Establishing an In Vitro CRISPR-Ribonucleoprotein Genetic System in Aspergillus melleus.</title>
        <authorList>
            <person name="Yuan B."/>
            <person name="Grau M.F."/>
            <person name="Murata R.M."/>
            <person name="Torok T."/>
            <person name="Venkateswaran K."/>
            <person name="Stajich J.E."/>
            <person name="Wang C.C.C."/>
        </authorList>
    </citation>
    <scope>NUCLEOTIDE SEQUENCE [LARGE SCALE GENOMIC DNA]</scope>
    <source>
        <strain evidence="1 2">IMV 1140</strain>
    </source>
</reference>
<accession>A0ACC3APT5</accession>
<dbReference type="Proteomes" id="UP001177260">
    <property type="component" value="Unassembled WGS sequence"/>
</dbReference>
<dbReference type="EMBL" id="JAOPJF010000104">
    <property type="protein sequence ID" value="KAK1139560.1"/>
    <property type="molecule type" value="Genomic_DNA"/>
</dbReference>
<protein>
    <submittedName>
        <fullName evidence="1">Mediator complex subunit</fullName>
    </submittedName>
</protein>
<gene>
    <name evidence="1" type="primary">NUT1</name>
    <name evidence="1" type="ORF">N8T08_000633</name>
</gene>